<evidence type="ECO:0000313" key="2">
    <source>
        <dbReference type="Proteomes" id="UP000485058"/>
    </source>
</evidence>
<dbReference type="EMBL" id="BLLF01000298">
    <property type="protein sequence ID" value="GFH10227.1"/>
    <property type="molecule type" value="Genomic_DNA"/>
</dbReference>
<protein>
    <submittedName>
        <fullName evidence="1">Uncharacterized protein</fullName>
    </submittedName>
</protein>
<keyword evidence="2" id="KW-1185">Reference proteome</keyword>
<name>A0A699YJ27_HAELA</name>
<dbReference type="Proteomes" id="UP000485058">
    <property type="component" value="Unassembled WGS sequence"/>
</dbReference>
<dbReference type="AlphaFoldDB" id="A0A699YJ27"/>
<accession>A0A699YJ27</accession>
<comment type="caution">
    <text evidence="1">The sequence shown here is derived from an EMBL/GenBank/DDBJ whole genome shotgun (WGS) entry which is preliminary data.</text>
</comment>
<gene>
    <name evidence="1" type="ORF">HaLaN_05502</name>
</gene>
<proteinExistence type="predicted"/>
<sequence>MQAYALGYEAPAASTIGATGELGKRTTLARIVRSIASGYLRRHLTAREAQIAEVTDWARVCPRHSEQCQT</sequence>
<evidence type="ECO:0000313" key="1">
    <source>
        <dbReference type="EMBL" id="GFH10227.1"/>
    </source>
</evidence>
<organism evidence="1 2">
    <name type="scientific">Haematococcus lacustris</name>
    <name type="common">Green alga</name>
    <name type="synonym">Haematococcus pluvialis</name>
    <dbReference type="NCBI Taxonomy" id="44745"/>
    <lineage>
        <taxon>Eukaryota</taxon>
        <taxon>Viridiplantae</taxon>
        <taxon>Chlorophyta</taxon>
        <taxon>core chlorophytes</taxon>
        <taxon>Chlorophyceae</taxon>
        <taxon>CS clade</taxon>
        <taxon>Chlamydomonadales</taxon>
        <taxon>Haematococcaceae</taxon>
        <taxon>Haematococcus</taxon>
    </lineage>
</organism>
<reference evidence="1 2" key="1">
    <citation type="submission" date="2020-02" db="EMBL/GenBank/DDBJ databases">
        <title>Draft genome sequence of Haematococcus lacustris strain NIES-144.</title>
        <authorList>
            <person name="Morimoto D."/>
            <person name="Nakagawa S."/>
            <person name="Yoshida T."/>
            <person name="Sawayama S."/>
        </authorList>
    </citation>
    <scope>NUCLEOTIDE SEQUENCE [LARGE SCALE GENOMIC DNA]</scope>
    <source>
        <strain evidence="1 2">NIES-144</strain>
    </source>
</reference>